<evidence type="ECO:0000256" key="3">
    <source>
        <dbReference type="ARBA" id="ARBA00022517"/>
    </source>
</evidence>
<dbReference type="Proteomes" id="UP001202479">
    <property type="component" value="Unassembled WGS sequence"/>
</dbReference>
<accession>A0AAI9WWG8</accession>
<evidence type="ECO:0000256" key="4">
    <source>
        <dbReference type="ARBA" id="ARBA00023242"/>
    </source>
</evidence>
<keyword evidence="4 5" id="KW-0539">Nucleus</keyword>
<comment type="caution">
    <text evidence="6">The sequence shown here is derived from an EMBL/GenBank/DDBJ whole genome shotgun (WGS) entry which is preliminary data.</text>
</comment>
<dbReference type="EMBL" id="JAHUZD010000136">
    <property type="protein sequence ID" value="KAI3403205.2"/>
    <property type="molecule type" value="Genomic_DNA"/>
</dbReference>
<comment type="similarity">
    <text evidence="2 5">Belongs to the RRS1 family.</text>
</comment>
<sequence>MSSEYKQVTVDKLIENTFDLGNLATFDPNPLSNEKLASKNESEKEEYLTSIARDNTQLLINQILSLPIKASTDSQGITLVQLPQPTTLLPREKGIPKAAPKTKWQEFAARKGIKAKSKDKLKFDEETGKWVESWGYKGHNKKLDDQWLVEVDDKKTKEGDDLIDPRTLARAERKKLIKKNELQHKRNLKR</sequence>
<protein>
    <recommendedName>
        <fullName evidence="5">Ribosome biogenesis regulatory protein</fullName>
    </recommendedName>
</protein>
<dbReference type="GeneID" id="73381617"/>
<dbReference type="RefSeq" id="XP_049178952.1">
    <property type="nucleotide sequence ID" value="XM_049325396.1"/>
</dbReference>
<keyword evidence="7" id="KW-1185">Reference proteome</keyword>
<evidence type="ECO:0000313" key="7">
    <source>
        <dbReference type="Proteomes" id="UP001202479"/>
    </source>
</evidence>
<evidence type="ECO:0000256" key="5">
    <source>
        <dbReference type="RuleBase" id="RU364132"/>
    </source>
</evidence>
<gene>
    <name evidence="6" type="ORF">KGF56_004002</name>
</gene>
<dbReference type="GO" id="GO:0042254">
    <property type="term" value="P:ribosome biogenesis"/>
    <property type="evidence" value="ECO:0007669"/>
    <property type="project" value="UniProtKB-KW"/>
</dbReference>
<dbReference type="Pfam" id="PF04939">
    <property type="entry name" value="RRS1"/>
    <property type="match status" value="1"/>
</dbReference>
<comment type="function">
    <text evidence="5">Involved in ribosomal large subunit assembly.</text>
</comment>
<evidence type="ECO:0000313" key="6">
    <source>
        <dbReference type="EMBL" id="KAI3403205.2"/>
    </source>
</evidence>
<keyword evidence="3 5" id="KW-0690">Ribosome biogenesis</keyword>
<dbReference type="InterPro" id="IPR007023">
    <property type="entry name" value="Ribosom_reg"/>
</dbReference>
<organism evidence="6 7">
    <name type="scientific">Candida oxycetoniae</name>
    <dbReference type="NCBI Taxonomy" id="497107"/>
    <lineage>
        <taxon>Eukaryota</taxon>
        <taxon>Fungi</taxon>
        <taxon>Dikarya</taxon>
        <taxon>Ascomycota</taxon>
        <taxon>Saccharomycotina</taxon>
        <taxon>Pichiomycetes</taxon>
        <taxon>Debaryomycetaceae</taxon>
        <taxon>Candida/Lodderomyces clade</taxon>
        <taxon>Candida</taxon>
    </lineage>
</organism>
<evidence type="ECO:0000256" key="1">
    <source>
        <dbReference type="ARBA" id="ARBA00004123"/>
    </source>
</evidence>
<proteinExistence type="inferred from homology"/>
<dbReference type="AlphaFoldDB" id="A0AAI9WWG8"/>
<reference evidence="6" key="1">
    <citation type="journal article" date="2022" name="DNA Res.">
        <title>Genome analysis of five recently described species of the CUG-Ser clade uncovers Candida theae as a new hybrid lineage with pathogenic potential in the Candida parapsilosis species complex.</title>
        <authorList>
            <person name="Mixao V."/>
            <person name="Del Olmo V."/>
            <person name="Hegedusova E."/>
            <person name="Saus E."/>
            <person name="Pryszcz L."/>
            <person name="Cillingova A."/>
            <person name="Nosek J."/>
            <person name="Gabaldon T."/>
        </authorList>
    </citation>
    <scope>NUCLEOTIDE SEQUENCE</scope>
    <source>
        <strain evidence="6">CBS 10844</strain>
    </source>
</reference>
<name>A0AAI9WWG8_9ASCO</name>
<dbReference type="GO" id="GO:0005634">
    <property type="term" value="C:nucleus"/>
    <property type="evidence" value="ECO:0007669"/>
    <property type="project" value="UniProtKB-SubCell"/>
</dbReference>
<comment type="subcellular location">
    <subcellularLocation>
        <location evidence="1 5">Nucleus</location>
    </subcellularLocation>
</comment>
<evidence type="ECO:0000256" key="2">
    <source>
        <dbReference type="ARBA" id="ARBA00010077"/>
    </source>
</evidence>